<name>A0A497YAX7_9SPHI</name>
<dbReference type="Proteomes" id="UP000297429">
    <property type="component" value="Unassembled WGS sequence"/>
</dbReference>
<comment type="caution">
    <text evidence="1">The sequence shown here is derived from an EMBL/GenBank/DDBJ whole genome shotgun (WGS) entry which is preliminary data.</text>
</comment>
<dbReference type="EMBL" id="RCCK01000011">
    <property type="protein sequence ID" value="RLJ77379.1"/>
    <property type="molecule type" value="Genomic_DNA"/>
</dbReference>
<reference evidence="1 3" key="1">
    <citation type="submission" date="2018-10" db="EMBL/GenBank/DDBJ databases">
        <title>Genomic Encyclopedia of Archaeal and Bacterial Type Strains, Phase II (KMG-II): from individual species to whole genera.</title>
        <authorList>
            <person name="Goeker M."/>
        </authorList>
    </citation>
    <scope>NUCLEOTIDE SEQUENCE [LARGE SCALE GENOMIC DNA]</scope>
    <source>
        <strain evidence="1 3">DSM 19624</strain>
    </source>
</reference>
<evidence type="ECO:0000313" key="4">
    <source>
        <dbReference type="Proteomes" id="UP000297429"/>
    </source>
</evidence>
<accession>A0A497YAX7</accession>
<proteinExistence type="predicted"/>
<dbReference type="EMBL" id="SOPX01000001">
    <property type="protein sequence ID" value="TFB33401.1"/>
    <property type="molecule type" value="Genomic_DNA"/>
</dbReference>
<sequence>MSNATSQPAEIYTKAISEVEVGEIVANLGEILEIEEAANAYTLVISRLGEKQVIKFEKQTLLILISSEYFIKVDMGRNI</sequence>
<dbReference type="RefSeq" id="WP_121284138.1">
    <property type="nucleotide sequence ID" value="NZ_RCCK01000011.1"/>
</dbReference>
<gene>
    <name evidence="1" type="ORF">BCL90_2465</name>
    <name evidence="2" type="ORF">E3V97_04975</name>
</gene>
<dbReference type="OrthoDB" id="771492at2"/>
<evidence type="ECO:0000313" key="1">
    <source>
        <dbReference type="EMBL" id="RLJ77379.1"/>
    </source>
</evidence>
<evidence type="ECO:0000313" key="2">
    <source>
        <dbReference type="EMBL" id="TFB33401.1"/>
    </source>
</evidence>
<keyword evidence="4" id="KW-1185">Reference proteome</keyword>
<organism evidence="1 3">
    <name type="scientific">Pedobacter alluvionis</name>
    <dbReference type="NCBI Taxonomy" id="475253"/>
    <lineage>
        <taxon>Bacteria</taxon>
        <taxon>Pseudomonadati</taxon>
        <taxon>Bacteroidota</taxon>
        <taxon>Sphingobacteriia</taxon>
        <taxon>Sphingobacteriales</taxon>
        <taxon>Sphingobacteriaceae</taxon>
        <taxon>Pedobacter</taxon>
    </lineage>
</organism>
<dbReference type="AlphaFoldDB" id="A0A497YAX7"/>
<dbReference type="Proteomes" id="UP000273898">
    <property type="component" value="Unassembled WGS sequence"/>
</dbReference>
<evidence type="ECO:0000313" key="3">
    <source>
        <dbReference type="Proteomes" id="UP000273898"/>
    </source>
</evidence>
<protein>
    <submittedName>
        <fullName evidence="1">Uncharacterized protein</fullName>
    </submittedName>
</protein>
<reference evidence="2 4" key="2">
    <citation type="submission" date="2019-03" db="EMBL/GenBank/DDBJ databases">
        <authorList>
            <person name="He R.-H."/>
        </authorList>
    </citation>
    <scope>NUCLEOTIDE SEQUENCE [LARGE SCALE GENOMIC DNA]</scope>
    <source>
        <strain evidence="2 4">DSM 19624</strain>
    </source>
</reference>